<evidence type="ECO:0000313" key="4">
    <source>
        <dbReference type="EMBL" id="MBM6662471.1"/>
    </source>
</evidence>
<feature type="domain" description="Rhamnogalacturonan I lyase beta-sheet" evidence="2">
    <location>
        <begin position="374"/>
        <end position="444"/>
    </location>
</feature>
<gene>
    <name evidence="4" type="ORF">H6B30_12040</name>
</gene>
<feature type="chain" id="PRO_5038141791" evidence="1">
    <location>
        <begin position="21"/>
        <end position="1045"/>
    </location>
</feature>
<accession>A0A939B5G8</accession>
<comment type="caution">
    <text evidence="4">The sequence shown here is derived from an EMBL/GenBank/DDBJ whole genome shotgun (WGS) entry which is preliminary data.</text>
</comment>
<keyword evidence="5" id="KW-1185">Reference proteome</keyword>
<dbReference type="InterPro" id="IPR036116">
    <property type="entry name" value="FN3_sf"/>
</dbReference>
<feature type="domain" description="Secretion system C-terminal sorting" evidence="3">
    <location>
        <begin position="979"/>
        <end position="1043"/>
    </location>
</feature>
<evidence type="ECO:0000256" key="1">
    <source>
        <dbReference type="SAM" id="SignalP"/>
    </source>
</evidence>
<dbReference type="Proteomes" id="UP000764045">
    <property type="component" value="Unassembled WGS sequence"/>
</dbReference>
<evidence type="ECO:0000259" key="2">
    <source>
        <dbReference type="Pfam" id="PF18370"/>
    </source>
</evidence>
<reference evidence="4 5" key="1">
    <citation type="journal article" date="2021" name="Sci. Rep.">
        <title>The distribution of antibiotic resistance genes in chicken gut microbiota commensals.</title>
        <authorList>
            <person name="Juricova H."/>
            <person name="Matiasovicova J."/>
            <person name="Kubasova T."/>
            <person name="Cejkova D."/>
            <person name="Rychlik I."/>
        </authorList>
    </citation>
    <scope>NUCLEOTIDE SEQUENCE [LARGE SCALE GENOMIC DNA]</scope>
    <source>
        <strain evidence="4 5">An819</strain>
    </source>
</reference>
<proteinExistence type="predicted"/>
<keyword evidence="1" id="KW-0732">Signal</keyword>
<dbReference type="RefSeq" id="WP_205110895.1">
    <property type="nucleotide sequence ID" value="NZ_JACJJL010000022.1"/>
</dbReference>
<dbReference type="Gene3D" id="2.60.40.10">
    <property type="entry name" value="Immunoglobulins"/>
    <property type="match status" value="2"/>
</dbReference>
<sequence>MNRIYLICVLLVASLLGASAAGDTGIITLYGMQNYTVTSISPNGKWAAGYFTDSGGAQHAFRWNLSTDRCELLTGSTEVSNAFGVSDDGIVSGCYPDDRYTSNGATVTTCGYYSGGRWRALEPISGFGAATHTEYDGQAYCVSEGAHLIGGGIYDANGKWKATVWKDGKVHKVLEGTEGCVYDISADGTKAAGWAYKPGGKSSRLAVLWDIETGAATYLNETGSPFHVAQKFSSDGKHLLHDTGIYNVETGENTDIGSLSTMPYSLQYMCMDDNLTVYAYEQDMMTYTSYGSVYTGGKFVKLDTYLAEKGVDLSNLPVVSALTVTATSADGKVLAISTMDKNRTEHPVVVLLDQNVGNREPVGLAVAQLDGLMGTRLSWQKPLGATSEPTGYNVYRDGIKLTAQPLAGTTSYIDTGLGSGMYSYAVTAVYGTAESAKSEAASLWLSEPTPSAPRMLTGRQKGFNSVSIMWSRPATNLVSKGYYDTEADLLGFGGGANSFEFAIKYDKAEMGAYGGYTISKVAFVPRTAQKAWELKIYDGGKLVCSQPITQQLDYGVENIVALDKPVAVSSLTGDVMCAIAVTVDDSQANTNVVGMDQGNCVPGYSDLVHLSTESGFYSLSDSSKANGYQFDISFALSMVLSKEGDTAGIDDVKQYSVYADGALVGTSTTTSYVDRGVADGHYIYTVKAEYADGRVSQGPGVSVDVSADKSRLKPVDNVDCWGDNRTVAFSWQEPKDDDEQAVGYCGEEPAQAVEGTSATVYGYRARVVYPAEKLKGLDGYVIRQLRYYPMNSAIFTFMIYKDGELLATVEPDEPVYKRWNTVDLEEPIVIDANSEYTLDLDCFDGLKDQGPLAIDLLPQMYGFGDLVSLDDGVSYASLSSSNGTGNWMMGLVVADPAAATLPIEGYTVRLDGEDVATLGASETSYEHDFGLSADENAERSVAVVVDYGTYGKVEGKPNAFTLGGVADGIDDAVVADLSVYPNPATDYVTVEGAGVSSLAAYSLGGALMGKADGNRLDVSSYAPGLYILKVSAGGEEHTVKLTVVR</sequence>
<dbReference type="SUPFAM" id="SSF49265">
    <property type="entry name" value="Fibronectin type III"/>
    <property type="match status" value="1"/>
</dbReference>
<evidence type="ECO:0000259" key="3">
    <source>
        <dbReference type="Pfam" id="PF18962"/>
    </source>
</evidence>
<evidence type="ECO:0000313" key="5">
    <source>
        <dbReference type="Proteomes" id="UP000764045"/>
    </source>
</evidence>
<dbReference type="Pfam" id="PF18962">
    <property type="entry name" value="Por_Secre_tail"/>
    <property type="match status" value="1"/>
</dbReference>
<dbReference type="AlphaFoldDB" id="A0A939B5G8"/>
<dbReference type="SUPFAM" id="SSF69322">
    <property type="entry name" value="Tricorn protease domain 2"/>
    <property type="match status" value="1"/>
</dbReference>
<dbReference type="InterPro" id="IPR013783">
    <property type="entry name" value="Ig-like_fold"/>
</dbReference>
<dbReference type="InterPro" id="IPR041624">
    <property type="entry name" value="RGI_lyase"/>
</dbReference>
<dbReference type="EMBL" id="JACJJL010000022">
    <property type="protein sequence ID" value="MBM6662471.1"/>
    <property type="molecule type" value="Genomic_DNA"/>
</dbReference>
<name>A0A939B5G8_9BACT</name>
<dbReference type="NCBIfam" id="TIGR04183">
    <property type="entry name" value="Por_Secre_tail"/>
    <property type="match status" value="1"/>
</dbReference>
<feature type="signal peptide" evidence="1">
    <location>
        <begin position="1"/>
        <end position="20"/>
    </location>
</feature>
<dbReference type="Pfam" id="PF18370">
    <property type="entry name" value="RGI_lyase"/>
    <property type="match status" value="1"/>
</dbReference>
<dbReference type="InterPro" id="IPR026444">
    <property type="entry name" value="Secre_tail"/>
</dbReference>
<protein>
    <submittedName>
        <fullName evidence="4">T9SS type A sorting domain-containing protein</fullName>
    </submittedName>
</protein>
<organism evidence="4 5">
    <name type="scientific">Marseilla massiliensis</name>
    <dbReference type="NCBI Taxonomy" id="1841864"/>
    <lineage>
        <taxon>Bacteria</taxon>
        <taxon>Pseudomonadati</taxon>
        <taxon>Bacteroidota</taxon>
        <taxon>Bacteroidia</taxon>
        <taxon>Bacteroidales</taxon>
        <taxon>Prevotellaceae</taxon>
        <taxon>Marseilla</taxon>
    </lineage>
</organism>